<dbReference type="GO" id="GO:0030145">
    <property type="term" value="F:manganese ion binding"/>
    <property type="evidence" value="ECO:0007669"/>
    <property type="project" value="UniProtKB-UniRule"/>
</dbReference>
<dbReference type="GO" id="GO:0004523">
    <property type="term" value="F:RNA-DNA hybrid ribonuclease activity"/>
    <property type="evidence" value="ECO:0007669"/>
    <property type="project" value="UniProtKB-UniRule"/>
</dbReference>
<dbReference type="RefSeq" id="WP_269333544.1">
    <property type="nucleotide sequence ID" value="NZ_JAMZFT010000003.1"/>
</dbReference>
<evidence type="ECO:0000256" key="17">
    <source>
        <dbReference type="SAM" id="MobiDB-lite"/>
    </source>
</evidence>
<feature type="binding site" evidence="14 15">
    <location>
        <position position="18"/>
    </location>
    <ligand>
        <name>a divalent metal cation</name>
        <dbReference type="ChEBI" id="CHEBI:60240"/>
    </ligand>
</feature>
<evidence type="ECO:0000256" key="2">
    <source>
        <dbReference type="ARBA" id="ARBA00001946"/>
    </source>
</evidence>
<reference evidence="19" key="1">
    <citation type="submission" date="2022-06" db="EMBL/GenBank/DDBJ databases">
        <title>Isolation and Genomics of Futiania mangrovii gen. nov., sp. nov., a Rare and Metabolically-versatile member in the Class Alphaproteobacteria.</title>
        <authorList>
            <person name="Liu L."/>
            <person name="Huang W.-C."/>
            <person name="Pan J."/>
            <person name="Li J."/>
            <person name="Huang Y."/>
            <person name="Du H."/>
            <person name="Liu Y."/>
            <person name="Li M."/>
        </authorList>
    </citation>
    <scope>NUCLEOTIDE SEQUENCE</scope>
    <source>
        <strain evidence="19">FT118</strain>
    </source>
</reference>
<evidence type="ECO:0000256" key="12">
    <source>
        <dbReference type="ARBA" id="ARBA00022801"/>
    </source>
</evidence>
<evidence type="ECO:0000256" key="15">
    <source>
        <dbReference type="PROSITE-ProRule" id="PRU01319"/>
    </source>
</evidence>
<feature type="binding site" evidence="14 15">
    <location>
        <position position="113"/>
    </location>
    <ligand>
        <name>a divalent metal cation</name>
        <dbReference type="ChEBI" id="CHEBI:60240"/>
    </ligand>
</feature>
<evidence type="ECO:0000256" key="1">
    <source>
        <dbReference type="ARBA" id="ARBA00000077"/>
    </source>
</evidence>
<dbReference type="PANTHER" id="PTHR10954:SF18">
    <property type="entry name" value="RIBONUCLEASE HII"/>
    <property type="match status" value="1"/>
</dbReference>
<dbReference type="Gene3D" id="3.30.420.10">
    <property type="entry name" value="Ribonuclease H-like superfamily/Ribonuclease H"/>
    <property type="match status" value="1"/>
</dbReference>
<dbReference type="HAMAP" id="MF_00052_B">
    <property type="entry name" value="RNase_HII_B"/>
    <property type="match status" value="1"/>
</dbReference>
<gene>
    <name evidence="14" type="primary">rnhB</name>
    <name evidence="19" type="ORF">NJQ99_14250</name>
</gene>
<comment type="catalytic activity">
    <reaction evidence="1 14 15 16">
        <text>Endonucleolytic cleavage to 5'-phosphomonoester.</text>
        <dbReference type="EC" id="3.1.26.4"/>
    </reaction>
</comment>
<evidence type="ECO:0000256" key="11">
    <source>
        <dbReference type="ARBA" id="ARBA00022759"/>
    </source>
</evidence>
<evidence type="ECO:0000256" key="4">
    <source>
        <dbReference type="ARBA" id="ARBA00004496"/>
    </source>
</evidence>
<comment type="cofactor">
    <cofactor evidence="14 15">
        <name>Mn(2+)</name>
        <dbReference type="ChEBI" id="CHEBI:29035"/>
    </cofactor>
    <cofactor evidence="14 15">
        <name>Mg(2+)</name>
        <dbReference type="ChEBI" id="CHEBI:18420"/>
    </cofactor>
    <text evidence="14 15">Manganese or magnesium. Binds 1 divalent metal ion per monomer in the absence of substrate. May bind a second metal ion after substrate binding.</text>
</comment>
<keyword evidence="13 14" id="KW-0464">Manganese</keyword>
<dbReference type="InterPro" id="IPR001352">
    <property type="entry name" value="RNase_HII/HIII"/>
</dbReference>
<evidence type="ECO:0000259" key="18">
    <source>
        <dbReference type="PROSITE" id="PS51975"/>
    </source>
</evidence>
<organism evidence="19 20">
    <name type="scientific">Futiania mangrovi</name>
    <dbReference type="NCBI Taxonomy" id="2959716"/>
    <lineage>
        <taxon>Bacteria</taxon>
        <taxon>Pseudomonadati</taxon>
        <taxon>Pseudomonadota</taxon>
        <taxon>Alphaproteobacteria</taxon>
        <taxon>Futianiales</taxon>
        <taxon>Futianiaceae</taxon>
        <taxon>Futiania</taxon>
    </lineage>
</organism>
<comment type="caution">
    <text evidence="19">The sequence shown here is derived from an EMBL/GenBank/DDBJ whole genome shotgun (WGS) entry which is preliminary data.</text>
</comment>
<dbReference type="PROSITE" id="PS51975">
    <property type="entry name" value="RNASE_H_2"/>
    <property type="match status" value="1"/>
</dbReference>
<accession>A0A9J6PBQ3</accession>
<comment type="similarity">
    <text evidence="5 14 16">Belongs to the RNase HII family.</text>
</comment>
<protein>
    <recommendedName>
        <fullName evidence="7 14">Ribonuclease HII</fullName>
        <shortName evidence="14">RNase HII</shortName>
        <ecNumber evidence="6 14">3.1.26.4</ecNumber>
    </recommendedName>
</protein>
<keyword evidence="9 14" id="KW-0540">Nuclease</keyword>
<keyword evidence="10 14" id="KW-0479">Metal-binding</keyword>
<feature type="domain" description="RNase H type-2" evidence="18">
    <location>
        <begin position="11"/>
        <end position="204"/>
    </location>
</feature>
<evidence type="ECO:0000256" key="5">
    <source>
        <dbReference type="ARBA" id="ARBA00007383"/>
    </source>
</evidence>
<dbReference type="InterPro" id="IPR024567">
    <property type="entry name" value="RNase_HII/HIII_dom"/>
</dbReference>
<keyword evidence="11 14" id="KW-0255">Endonuclease</keyword>
<feature type="region of interest" description="Disordered" evidence="17">
    <location>
        <begin position="1"/>
        <end position="20"/>
    </location>
</feature>
<dbReference type="GO" id="GO:0006298">
    <property type="term" value="P:mismatch repair"/>
    <property type="evidence" value="ECO:0007669"/>
    <property type="project" value="TreeGrafter"/>
</dbReference>
<evidence type="ECO:0000256" key="14">
    <source>
        <dbReference type="HAMAP-Rule" id="MF_00052"/>
    </source>
</evidence>
<evidence type="ECO:0000256" key="9">
    <source>
        <dbReference type="ARBA" id="ARBA00022722"/>
    </source>
</evidence>
<sequence>MTADAAPPRPPRTAGLDEAGRGPWAGPVIAAAVVFPHVDVRDRLLDAGLTDSKALRPEARKRLCTLILAHAEVGVGGATVAEIDSVNILQASLRAMARALTALPCPPAHALVDGNRCPDLPCPAEAIVKGDLSVPEIMAASVVAKVTRDRIMARAANRYPGFGFETNQGYGTAAHQEGLARLGPTPLHRRSFAPVHKILIELGLITL</sequence>
<dbReference type="GO" id="GO:0003723">
    <property type="term" value="F:RNA binding"/>
    <property type="evidence" value="ECO:0007669"/>
    <property type="project" value="UniProtKB-UniRule"/>
</dbReference>
<keyword evidence="12 14" id="KW-0378">Hydrolase</keyword>
<dbReference type="CDD" id="cd07182">
    <property type="entry name" value="RNase_HII_bacteria_HII_like"/>
    <property type="match status" value="1"/>
</dbReference>
<evidence type="ECO:0000256" key="8">
    <source>
        <dbReference type="ARBA" id="ARBA00022490"/>
    </source>
</evidence>
<dbReference type="Proteomes" id="UP001055804">
    <property type="component" value="Unassembled WGS sequence"/>
</dbReference>
<proteinExistence type="inferred from homology"/>
<dbReference type="PANTHER" id="PTHR10954">
    <property type="entry name" value="RIBONUCLEASE H2 SUBUNIT A"/>
    <property type="match status" value="1"/>
</dbReference>
<dbReference type="GO" id="GO:0043137">
    <property type="term" value="P:DNA replication, removal of RNA primer"/>
    <property type="evidence" value="ECO:0007669"/>
    <property type="project" value="TreeGrafter"/>
</dbReference>
<evidence type="ECO:0000256" key="13">
    <source>
        <dbReference type="ARBA" id="ARBA00023211"/>
    </source>
</evidence>
<dbReference type="InterPro" id="IPR012337">
    <property type="entry name" value="RNaseH-like_sf"/>
</dbReference>
<keyword evidence="8 14" id="KW-0963">Cytoplasm</keyword>
<feature type="binding site" evidence="14 15">
    <location>
        <position position="17"/>
    </location>
    <ligand>
        <name>a divalent metal cation</name>
        <dbReference type="ChEBI" id="CHEBI:60240"/>
    </ligand>
</feature>
<evidence type="ECO:0000256" key="3">
    <source>
        <dbReference type="ARBA" id="ARBA00004065"/>
    </source>
</evidence>
<dbReference type="Pfam" id="PF01351">
    <property type="entry name" value="RNase_HII"/>
    <property type="match status" value="1"/>
</dbReference>
<dbReference type="GO" id="GO:0032299">
    <property type="term" value="C:ribonuclease H2 complex"/>
    <property type="evidence" value="ECO:0007669"/>
    <property type="project" value="TreeGrafter"/>
</dbReference>
<evidence type="ECO:0000313" key="19">
    <source>
        <dbReference type="EMBL" id="MCP1337580.1"/>
    </source>
</evidence>
<dbReference type="EC" id="3.1.26.4" evidence="6 14"/>
<dbReference type="SUPFAM" id="SSF53098">
    <property type="entry name" value="Ribonuclease H-like"/>
    <property type="match status" value="1"/>
</dbReference>
<evidence type="ECO:0000256" key="7">
    <source>
        <dbReference type="ARBA" id="ARBA00019179"/>
    </source>
</evidence>
<dbReference type="InterPro" id="IPR022898">
    <property type="entry name" value="RNase_HII"/>
</dbReference>
<keyword evidence="20" id="KW-1185">Reference proteome</keyword>
<dbReference type="InterPro" id="IPR036397">
    <property type="entry name" value="RNaseH_sf"/>
</dbReference>
<evidence type="ECO:0000256" key="10">
    <source>
        <dbReference type="ARBA" id="ARBA00022723"/>
    </source>
</evidence>
<dbReference type="GO" id="GO:0005737">
    <property type="term" value="C:cytoplasm"/>
    <property type="evidence" value="ECO:0007669"/>
    <property type="project" value="UniProtKB-SubCell"/>
</dbReference>
<evidence type="ECO:0000256" key="6">
    <source>
        <dbReference type="ARBA" id="ARBA00012180"/>
    </source>
</evidence>
<comment type="function">
    <text evidence="3 14 16">Endonuclease that specifically degrades the RNA of RNA-DNA hybrids.</text>
</comment>
<dbReference type="AlphaFoldDB" id="A0A9J6PBQ3"/>
<dbReference type="EMBL" id="JAMZFT010000003">
    <property type="protein sequence ID" value="MCP1337580.1"/>
    <property type="molecule type" value="Genomic_DNA"/>
</dbReference>
<dbReference type="NCBIfam" id="NF000595">
    <property type="entry name" value="PRK00015.1-3"/>
    <property type="match status" value="1"/>
</dbReference>
<name>A0A9J6PBQ3_9PROT</name>
<evidence type="ECO:0000313" key="20">
    <source>
        <dbReference type="Proteomes" id="UP001055804"/>
    </source>
</evidence>
<comment type="subcellular location">
    <subcellularLocation>
        <location evidence="4 14">Cytoplasm</location>
    </subcellularLocation>
</comment>
<evidence type="ECO:0000256" key="16">
    <source>
        <dbReference type="RuleBase" id="RU003515"/>
    </source>
</evidence>
<comment type="cofactor">
    <cofactor evidence="2">
        <name>Mg(2+)</name>
        <dbReference type="ChEBI" id="CHEBI:18420"/>
    </cofactor>
</comment>